<dbReference type="InterPro" id="IPR036761">
    <property type="entry name" value="TTHA0802/YceI-like_sf"/>
</dbReference>
<gene>
    <name evidence="2" type="ORF">TQ33_2043</name>
</gene>
<dbReference type="STRING" id="914150.TQ33_2043"/>
<evidence type="ECO:0000259" key="1">
    <source>
        <dbReference type="SMART" id="SM00867"/>
    </source>
</evidence>
<name>A0A0F6TRZ4_9GAMM</name>
<dbReference type="PIRSF" id="PIRSF029811">
    <property type="entry name" value="UCP029811"/>
    <property type="match status" value="1"/>
</dbReference>
<dbReference type="PANTHER" id="PTHR34406:SF1">
    <property type="entry name" value="PROTEIN YCEI"/>
    <property type="match status" value="1"/>
</dbReference>
<accession>A0A0F6TRZ4</accession>
<protein>
    <recommendedName>
        <fullName evidence="1">Lipid/polyisoprenoid-binding YceI-like domain-containing protein</fullName>
    </recommendedName>
</protein>
<evidence type="ECO:0000313" key="2">
    <source>
        <dbReference type="EMBL" id="AKE52972.1"/>
    </source>
</evidence>
<dbReference type="EMBL" id="CP010975">
    <property type="protein sequence ID" value="AKE52972.1"/>
    <property type="molecule type" value="Genomic_DNA"/>
</dbReference>
<proteinExistence type="predicted"/>
<dbReference type="InterPro" id="IPR027016">
    <property type="entry name" value="UCP029811"/>
</dbReference>
<dbReference type="Gene3D" id="2.40.128.110">
    <property type="entry name" value="Lipid/polyisoprenoid-binding, YceI-like"/>
    <property type="match status" value="1"/>
</dbReference>
<dbReference type="HOGENOM" id="CLU_102556_0_0_6"/>
<dbReference type="SMART" id="SM00867">
    <property type="entry name" value="YceI"/>
    <property type="match status" value="1"/>
</dbReference>
<dbReference type="PANTHER" id="PTHR34406">
    <property type="entry name" value="PROTEIN YCEI"/>
    <property type="match status" value="1"/>
</dbReference>
<dbReference type="SUPFAM" id="SSF101874">
    <property type="entry name" value="YceI-like"/>
    <property type="match status" value="1"/>
</dbReference>
<organism evidence="2 3">
    <name type="scientific">Kangiella geojedonensis</name>
    <dbReference type="NCBI Taxonomy" id="914150"/>
    <lineage>
        <taxon>Bacteria</taxon>
        <taxon>Pseudomonadati</taxon>
        <taxon>Pseudomonadota</taxon>
        <taxon>Gammaproteobacteria</taxon>
        <taxon>Kangiellales</taxon>
        <taxon>Kangiellaceae</taxon>
        <taxon>Kangiella</taxon>
    </lineage>
</organism>
<evidence type="ECO:0000313" key="3">
    <source>
        <dbReference type="Proteomes" id="UP000034071"/>
    </source>
</evidence>
<dbReference type="OrthoDB" id="9793816at2"/>
<dbReference type="InterPro" id="IPR007372">
    <property type="entry name" value="Lipid/polyisoprenoid-bd_YceI"/>
</dbReference>
<keyword evidence="3" id="KW-1185">Reference proteome</keyword>
<dbReference type="RefSeq" id="WP_046561973.1">
    <property type="nucleotide sequence ID" value="NZ_CP010975.1"/>
</dbReference>
<dbReference type="KEGG" id="kge:TQ33_2043"/>
<dbReference type="Proteomes" id="UP000034071">
    <property type="component" value="Chromosome"/>
</dbReference>
<feature type="domain" description="Lipid/polyisoprenoid-binding YceI-like" evidence="1">
    <location>
        <begin position="37"/>
        <end position="202"/>
    </location>
</feature>
<dbReference type="AlphaFoldDB" id="A0A0F6TRZ4"/>
<reference evidence="2 3" key="1">
    <citation type="submission" date="2015-02" db="EMBL/GenBank/DDBJ databases">
        <title>Complete genome sequence of Kangiella geojedonensis strain YCS-5T.</title>
        <authorList>
            <person name="Kim K.M."/>
        </authorList>
    </citation>
    <scope>NUCLEOTIDE SEQUENCE [LARGE SCALE GENOMIC DNA]</scope>
    <source>
        <strain evidence="2 3">YCS-5</strain>
    </source>
</reference>
<dbReference type="Pfam" id="PF04264">
    <property type="entry name" value="YceI"/>
    <property type="match status" value="1"/>
</dbReference>
<sequence>MSQGILFNNTLIKVLSLSALLALSACNSEKGKEHVGQWSLDAKQSELHFSSTKNGDITEKHQFRNFDAAVGAEGNFSLSIDLTSVDTGIEIRDERMQKHLFMTDKTPKATITGKITSKDLPAKSKTKTMNAELDLAGNTTAIEAEVTLTRINAETIKVETAKPIVLSAENLGLKAGVDKLQDIAGLNSISDEVPVTFSFTMKKQ</sequence>